<evidence type="ECO:0000313" key="3">
    <source>
        <dbReference type="EMBL" id="MFC0385111.1"/>
    </source>
</evidence>
<dbReference type="InterPro" id="IPR003607">
    <property type="entry name" value="HD/PDEase_dom"/>
</dbReference>
<dbReference type="NCBIfam" id="TIGR00277">
    <property type="entry name" value="HDIG"/>
    <property type="match status" value="1"/>
</dbReference>
<reference evidence="3 4" key="1">
    <citation type="submission" date="2024-09" db="EMBL/GenBank/DDBJ databases">
        <authorList>
            <person name="Sun Q."/>
            <person name="Mori K."/>
        </authorList>
    </citation>
    <scope>NUCLEOTIDE SEQUENCE [LARGE SCALE GENOMIC DNA]</scope>
    <source>
        <strain evidence="3 4">CCM 7468</strain>
    </source>
</reference>
<dbReference type="InterPro" id="IPR037522">
    <property type="entry name" value="HD_GYP_dom"/>
</dbReference>
<evidence type="ECO:0000259" key="2">
    <source>
        <dbReference type="PROSITE" id="PS51832"/>
    </source>
</evidence>
<dbReference type="CDD" id="cd00077">
    <property type="entry name" value="HDc"/>
    <property type="match status" value="1"/>
</dbReference>
<feature type="domain" description="HD-GYP" evidence="2">
    <location>
        <begin position="28"/>
        <end position="223"/>
    </location>
</feature>
<feature type="region of interest" description="Disordered" evidence="1">
    <location>
        <begin position="1"/>
        <end position="27"/>
    </location>
</feature>
<dbReference type="EMBL" id="JBHLVZ010000002">
    <property type="protein sequence ID" value="MFC0385111.1"/>
    <property type="molecule type" value="Genomic_DNA"/>
</dbReference>
<dbReference type="RefSeq" id="WP_377049231.1">
    <property type="nucleotide sequence ID" value="NZ_JBHLVZ010000002.1"/>
</dbReference>
<comment type="caution">
    <text evidence="3">The sequence shown here is derived from an EMBL/GenBank/DDBJ whole genome shotgun (WGS) entry which is preliminary data.</text>
</comment>
<keyword evidence="4" id="KW-1185">Reference proteome</keyword>
<gene>
    <name evidence="3" type="ORF">ACFFIC_06035</name>
</gene>
<dbReference type="GO" id="GO:0016787">
    <property type="term" value="F:hydrolase activity"/>
    <property type="evidence" value="ECO:0007669"/>
    <property type="project" value="UniProtKB-KW"/>
</dbReference>
<dbReference type="EC" id="3.1.4.-" evidence="3"/>
<keyword evidence="3" id="KW-0378">Hydrolase</keyword>
<dbReference type="Gene3D" id="1.10.3210.10">
    <property type="entry name" value="Hypothetical protein af1432"/>
    <property type="match status" value="1"/>
</dbReference>
<evidence type="ECO:0000256" key="1">
    <source>
        <dbReference type="SAM" id="MobiDB-lite"/>
    </source>
</evidence>
<sequence>MNIHGLPSAPSSPGEGEAGETGLPALLGSTPRGVAARSLIGQLRHHHAPTAAHCARVARVLMRMWARAPDQLGDPETLLIAGALHDIGKLFVPASTLGSDRALDEDGLATIRRHPETGAEVLRSLGFPPVVVAAARDHHERWQGGGYPVGGHSEDLHVVARATAVADAYVAMVEPGRAYRTPLTDGAALAELRACRGTHFDPVLADILLVELAERAAAGLALI</sequence>
<dbReference type="Proteomes" id="UP001589789">
    <property type="component" value="Unassembled WGS sequence"/>
</dbReference>
<dbReference type="Pfam" id="PF13487">
    <property type="entry name" value="HD_5"/>
    <property type="match status" value="1"/>
</dbReference>
<dbReference type="PANTHER" id="PTHR43155">
    <property type="entry name" value="CYCLIC DI-GMP PHOSPHODIESTERASE PA4108-RELATED"/>
    <property type="match status" value="1"/>
</dbReference>
<name>A0ABV6ING1_9PROT</name>
<protein>
    <submittedName>
        <fullName evidence="3">HD-GYP domain-containing protein</fullName>
        <ecNumber evidence="3">3.1.4.-</ecNumber>
    </submittedName>
</protein>
<evidence type="ECO:0000313" key="4">
    <source>
        <dbReference type="Proteomes" id="UP001589789"/>
    </source>
</evidence>
<proteinExistence type="predicted"/>
<organism evidence="3 4">
    <name type="scientific">Muricoccus vinaceus</name>
    <dbReference type="NCBI Taxonomy" id="424704"/>
    <lineage>
        <taxon>Bacteria</taxon>
        <taxon>Pseudomonadati</taxon>
        <taxon>Pseudomonadota</taxon>
        <taxon>Alphaproteobacteria</taxon>
        <taxon>Acetobacterales</taxon>
        <taxon>Roseomonadaceae</taxon>
        <taxon>Muricoccus</taxon>
    </lineage>
</organism>
<dbReference type="InterPro" id="IPR006675">
    <property type="entry name" value="HDIG_dom"/>
</dbReference>
<dbReference type="SMART" id="SM00471">
    <property type="entry name" value="HDc"/>
    <property type="match status" value="1"/>
</dbReference>
<dbReference type="SUPFAM" id="SSF109604">
    <property type="entry name" value="HD-domain/PDEase-like"/>
    <property type="match status" value="1"/>
</dbReference>
<dbReference type="PROSITE" id="PS51832">
    <property type="entry name" value="HD_GYP"/>
    <property type="match status" value="1"/>
</dbReference>
<accession>A0ABV6ING1</accession>
<dbReference type="PANTHER" id="PTHR43155:SF2">
    <property type="entry name" value="CYCLIC DI-GMP PHOSPHODIESTERASE PA4108"/>
    <property type="match status" value="1"/>
</dbReference>